<reference evidence="3" key="2">
    <citation type="journal article" date="2010" name="Stand. Genomic Sci.">
        <title>Complete genome sequence of Vulcanisaeta distributa type strain (IC-017T).</title>
        <authorList>
            <person name="Mavromatis K."/>
            <person name="Sikorski J."/>
            <person name="Pabst E."/>
            <person name="Teshima H."/>
            <person name="Lapidus A."/>
            <person name="Lucas S."/>
            <person name="Nolan M."/>
            <person name="Glavina Del Rio T."/>
            <person name="Cheng J."/>
            <person name="Bruce D."/>
            <person name="Goodwin L."/>
            <person name="Pitluck S."/>
            <person name="Liolios K."/>
            <person name="Ivanova N."/>
            <person name="Mikhailova N."/>
            <person name="Pati A."/>
            <person name="Chen A."/>
            <person name="Palaniappan K."/>
            <person name="Land M."/>
            <person name="Hauser L."/>
            <person name="Chang Y."/>
            <person name="Jeffries C."/>
            <person name="Rohde M."/>
            <person name="Spring S."/>
            <person name="Goker M."/>
            <person name="Wirth R."/>
            <person name="Woyke T."/>
            <person name="Bristow J."/>
            <person name="Eisen J."/>
            <person name="Markowitz V."/>
            <person name="Hugenholtz P."/>
            <person name="Klenk H."/>
            <person name="Kyrpides N."/>
        </authorList>
    </citation>
    <scope>NUCLEOTIDE SEQUENCE [LARGE SCALE GENOMIC DNA]</scope>
    <source>
        <strain evidence="3">DSM 14429 / JCM 11212 / NBRC 100878 / IC-017</strain>
    </source>
</reference>
<dbReference type="NCBIfam" id="TIGR01208">
    <property type="entry name" value="rmlA_long"/>
    <property type="match status" value="1"/>
</dbReference>
<dbReference type="Gene3D" id="2.160.10.10">
    <property type="entry name" value="Hexapeptide repeat proteins"/>
    <property type="match status" value="1"/>
</dbReference>
<dbReference type="OrthoDB" id="15372at2157"/>
<organism evidence="2 3">
    <name type="scientific">Vulcanisaeta distributa (strain DSM 14429 / JCM 11212 / NBRC 100878 / IC-017)</name>
    <dbReference type="NCBI Taxonomy" id="572478"/>
    <lineage>
        <taxon>Archaea</taxon>
        <taxon>Thermoproteota</taxon>
        <taxon>Thermoprotei</taxon>
        <taxon>Thermoproteales</taxon>
        <taxon>Thermoproteaceae</taxon>
        <taxon>Vulcanisaeta</taxon>
    </lineage>
</organism>
<dbReference type="Pfam" id="PF00483">
    <property type="entry name" value="NTP_transferase"/>
    <property type="match status" value="1"/>
</dbReference>
<protein>
    <submittedName>
        <fullName evidence="2">Glucose-1-phosphate thymidyltransferase</fullName>
    </submittedName>
</protein>
<dbReference type="RefSeq" id="WP_013336643.1">
    <property type="nucleotide sequence ID" value="NC_014537.1"/>
</dbReference>
<keyword evidence="2" id="KW-0808">Transferase</keyword>
<reference evidence="2 3" key="1">
    <citation type="journal article" date="2010" name="Stand. Genomic Sci.">
        <title>Complete genome sequence of Vulcanisaeta distributa type strain (IC-017).</title>
        <authorList>
            <person name="Mavromatis K."/>
            <person name="Sikorski J."/>
            <person name="Pabst E."/>
            <person name="Teshima H."/>
            <person name="Lapidus A."/>
            <person name="Lucas S."/>
            <person name="Nolan M."/>
            <person name="Glavina Del Rio T."/>
            <person name="Cheng J.F."/>
            <person name="Bruce D."/>
            <person name="Goodwin L."/>
            <person name="Pitluck S."/>
            <person name="Liolios K."/>
            <person name="Ivanova N."/>
            <person name="Mikhailova N."/>
            <person name="Pati A."/>
            <person name="Chen A."/>
            <person name="Palaniappan K."/>
            <person name="Land M."/>
            <person name="Hauser L."/>
            <person name="Chang Y.J."/>
            <person name="Jeffries C.D."/>
            <person name="Rohde M."/>
            <person name="Spring S."/>
            <person name="Goker M."/>
            <person name="Wirth R."/>
            <person name="Woyke T."/>
            <person name="Bristow J."/>
            <person name="Eisen J.A."/>
            <person name="Markowitz V."/>
            <person name="Hugenholtz P."/>
            <person name="Klenk H.P."/>
            <person name="Kyrpides N.C."/>
        </authorList>
    </citation>
    <scope>NUCLEOTIDE SEQUENCE [LARGE SCALE GENOMIC DNA]</scope>
    <source>
        <strain evidence="3">DSM 14429 / JCM 11212 / NBRC 100878 / IC-017</strain>
    </source>
</reference>
<evidence type="ECO:0000259" key="1">
    <source>
        <dbReference type="Pfam" id="PF00483"/>
    </source>
</evidence>
<name>E1QTC5_VULDI</name>
<dbReference type="InterPro" id="IPR029044">
    <property type="entry name" value="Nucleotide-diphossugar_trans"/>
</dbReference>
<dbReference type="HOGENOM" id="CLU_029499_0_1_2"/>
<sequence>MSVSGVVLVAGEGTRLRPLTYTLPKPLIPIMGRPLVTRIIEELMGNGINNIHVVVGHLGFLFKQVLGDGSGLGVNIRYVEQRERLGIAHAIHRAVEDGAVGELVVHLGDNYFGEGLGRFIREFREGDYDVYVVLTRHRDPTRFGNAVIKDGRIVKLIEKPREPPPNSFVMTGIYMFRDSHDVERAFSTLKPSARGEYEITDLIQWFIDNGRRVGYSITNSWWKDMGTPQDILDLLYLMLDEVKPRIEGEVRGEVNGRVVVERGAVIEGRVHGPAYIGKGSMVGKDTVIEHYVDIESNVSINGGSLSRSLVLSDASLELGRARLVDSIIGPKSRVRLSGGNYSLILGEGNSIISIA</sequence>
<dbReference type="GeneID" id="9752471"/>
<feature type="domain" description="Nucleotidyl transferase" evidence="1">
    <location>
        <begin position="5"/>
        <end position="236"/>
    </location>
</feature>
<dbReference type="Gene3D" id="3.90.550.10">
    <property type="entry name" value="Spore Coat Polysaccharide Biosynthesis Protein SpsA, Chain A"/>
    <property type="match status" value="1"/>
</dbReference>
<dbReference type="eggNOG" id="arCOG00667">
    <property type="taxonomic scope" value="Archaea"/>
</dbReference>
<dbReference type="EMBL" id="CP002100">
    <property type="protein sequence ID" value="ADN50918.1"/>
    <property type="molecule type" value="Genomic_DNA"/>
</dbReference>
<dbReference type="PANTHER" id="PTHR42883">
    <property type="entry name" value="GLUCOSE-1-PHOSPHATE THYMIDYLTRANSFERASE"/>
    <property type="match status" value="1"/>
</dbReference>
<dbReference type="PANTHER" id="PTHR42883:SF2">
    <property type="entry name" value="THYMIDYLYLTRANSFERASE"/>
    <property type="match status" value="1"/>
</dbReference>
<dbReference type="CDD" id="cd04189">
    <property type="entry name" value="G1P_TT_long"/>
    <property type="match status" value="1"/>
</dbReference>
<dbReference type="STRING" id="572478.Vdis_1534"/>
<dbReference type="KEGG" id="vdi:Vdis_1534"/>
<dbReference type="InterPro" id="IPR005835">
    <property type="entry name" value="NTP_transferase_dom"/>
</dbReference>
<evidence type="ECO:0000313" key="2">
    <source>
        <dbReference type="EMBL" id="ADN50918.1"/>
    </source>
</evidence>
<keyword evidence="3" id="KW-1185">Reference proteome</keyword>
<evidence type="ECO:0000313" key="3">
    <source>
        <dbReference type="Proteomes" id="UP000006681"/>
    </source>
</evidence>
<dbReference type="Proteomes" id="UP000006681">
    <property type="component" value="Chromosome"/>
</dbReference>
<dbReference type="AlphaFoldDB" id="E1QTC5"/>
<gene>
    <name evidence="2" type="ordered locus">Vdis_1534</name>
</gene>
<dbReference type="GO" id="GO:0016740">
    <property type="term" value="F:transferase activity"/>
    <property type="evidence" value="ECO:0007669"/>
    <property type="project" value="UniProtKB-KW"/>
</dbReference>
<dbReference type="InterPro" id="IPR005908">
    <property type="entry name" value="G1P_thy_trans_l"/>
</dbReference>
<accession>E1QTC5</accession>
<proteinExistence type="predicted"/>
<dbReference type="SUPFAM" id="SSF53448">
    <property type="entry name" value="Nucleotide-diphospho-sugar transferases"/>
    <property type="match status" value="1"/>
</dbReference>